<dbReference type="InterPro" id="IPR004107">
    <property type="entry name" value="Integrase_SAM-like_N"/>
</dbReference>
<dbReference type="OrthoDB" id="9801717at2"/>
<dbReference type="HOGENOM" id="CLU_027562_9_0_10"/>
<dbReference type="EMBL" id="CP002455">
    <property type="protein sequence ID" value="ADX67444.1"/>
    <property type="molecule type" value="Genomic_DNA"/>
</dbReference>
<reference evidence="12 13" key="1">
    <citation type="journal article" date="2011" name="Stand. Genomic Sci.">
        <title>Complete genome sequence of Weeksella virosa type strain (9751).</title>
        <authorList>
            <person name="Lang E."/>
            <person name="Teshima H."/>
            <person name="Lucas S."/>
            <person name="Lapidus A."/>
            <person name="Hammon N."/>
            <person name="Deshpande S."/>
            <person name="Nolan M."/>
            <person name="Cheng J.F."/>
            <person name="Pitluck S."/>
            <person name="Liolios K."/>
            <person name="Pagani I."/>
            <person name="Mikhailova N."/>
            <person name="Ivanova N."/>
            <person name="Mavromatis K."/>
            <person name="Pati A."/>
            <person name="Tapia R."/>
            <person name="Han C."/>
            <person name="Goodwin L."/>
            <person name="Chen A."/>
            <person name="Palaniappan K."/>
            <person name="Land M."/>
            <person name="Hauser L."/>
            <person name="Chang Y.J."/>
            <person name="Jeffries C.D."/>
            <person name="Brambilla E.M."/>
            <person name="Kopitz M."/>
            <person name="Rohde M."/>
            <person name="Goker M."/>
            <person name="Tindall B.J."/>
            <person name="Detter J.C."/>
            <person name="Woyke T."/>
            <person name="Bristow J."/>
            <person name="Eisen J.A."/>
            <person name="Markowitz V."/>
            <person name="Hugenholtz P."/>
            <person name="Klenk H.P."/>
            <person name="Kyrpides N.C."/>
        </authorList>
    </citation>
    <scope>NUCLEOTIDE SEQUENCE [LARGE SCALE GENOMIC DNA]</scope>
    <source>
        <strain evidence="13">ATCC 43766 / DSM 16922 / JCM 21250 / NBRC 16016 / NCTC 11634 / CL345/78</strain>
    </source>
</reference>
<dbReference type="Gene3D" id="1.10.443.10">
    <property type="entry name" value="Intergrase catalytic core"/>
    <property type="match status" value="1"/>
</dbReference>
<evidence type="ECO:0000259" key="10">
    <source>
        <dbReference type="PROSITE" id="PS51898"/>
    </source>
</evidence>
<evidence type="ECO:0000259" key="11">
    <source>
        <dbReference type="PROSITE" id="PS51900"/>
    </source>
</evidence>
<sequence length="301" mass="35685">METIQRFLDYLQYEKRYSLHTIKNYRRDLDDFLSFYQIEESSDSIEKAEKNHIRSFIISLSDKNISERSINRKLSSLRTFYIYLIKTGQLTTSPMLQIKSLKTKKEVIIPYTEKEMQRLFELENIFPDDFDGIRDRLMMNLFYQTGIRRGELIQLTLPQLRIEQKEIKVLGKRNKERVLPIGENLVSEFTRYLKVRKEVVGSENLTLFIKNNGQALYEKFVYERVNYYLSFITEKHKKSPHVLRHTFATQLLENGADLNALKEILGHSSLSSTQIYTHSSIQNLKKVFNNAHPRGRKKDEL</sequence>
<evidence type="ECO:0000256" key="6">
    <source>
        <dbReference type="ARBA" id="ARBA00023125"/>
    </source>
</evidence>
<dbReference type="SUPFAM" id="SSF56349">
    <property type="entry name" value="DNA breaking-rejoining enzymes"/>
    <property type="match status" value="1"/>
</dbReference>
<dbReference type="Pfam" id="PF00589">
    <property type="entry name" value="Phage_integrase"/>
    <property type="match status" value="1"/>
</dbReference>
<dbReference type="PROSITE" id="PS51898">
    <property type="entry name" value="TYR_RECOMBINASE"/>
    <property type="match status" value="1"/>
</dbReference>
<keyword evidence="5" id="KW-0229">DNA integration</keyword>
<reference evidence="13" key="2">
    <citation type="journal article" date="2011" name="Stand. Genomic Sci.">
        <title>Complete genome sequence of Weeksella virosa type strain (9751T).</title>
        <authorList>
            <person name="Lang E."/>
            <person name="Teshima H."/>
            <person name="Lucas S."/>
            <person name="Lapidus A."/>
            <person name="Hammon N."/>
            <person name="Deshpande S."/>
            <person name="Nolan M."/>
            <person name="Cheng J."/>
            <person name="Pitluck S."/>
            <person name="Liolios K."/>
            <person name="Pagani I."/>
            <person name="Mikhailova N."/>
            <person name="Ivanova N."/>
            <person name="Mavromatis K."/>
            <person name="Pati A."/>
            <person name="Tapia R."/>
            <person name="Han C."/>
            <person name="Goodwin L."/>
            <person name="Chen A."/>
            <person name="Palaniappan K."/>
            <person name="Land M."/>
            <person name="Hauser L."/>
            <person name="Chang Y."/>
            <person name="Jeffries C."/>
            <person name="Brambilla E."/>
            <person name="Kopitz M."/>
            <person name="Rohde M."/>
            <person name="Goker M."/>
            <person name="Tindall B."/>
            <person name="Detter J."/>
            <person name="Woyke T."/>
            <person name="Bristow J."/>
            <person name="Eisen J."/>
            <person name="Markowitz V."/>
            <person name="Hugenholtz P."/>
            <person name="Klenk H."/>
            <person name="Kyrpides N."/>
        </authorList>
    </citation>
    <scope>NUCLEOTIDE SEQUENCE [LARGE SCALE GENOMIC DNA]</scope>
    <source>
        <strain evidence="13">ATCC 43766 / DSM 16922 / JCM 21250 / NBRC 16016 / NCTC 11634 / CL345/78</strain>
    </source>
</reference>
<dbReference type="RefSeq" id="WP_013597835.1">
    <property type="nucleotide sequence ID" value="NC_015144.1"/>
</dbReference>
<dbReference type="InterPro" id="IPR002104">
    <property type="entry name" value="Integrase_catalytic"/>
</dbReference>
<feature type="domain" description="Tyr recombinase" evidence="10">
    <location>
        <begin position="106"/>
        <end position="289"/>
    </location>
</feature>
<proteinExistence type="predicted"/>
<evidence type="ECO:0000256" key="5">
    <source>
        <dbReference type="ARBA" id="ARBA00022908"/>
    </source>
</evidence>
<keyword evidence="4" id="KW-0159">Chromosome partition</keyword>
<comment type="subcellular location">
    <subcellularLocation>
        <location evidence="1">Cytoplasm</location>
    </subcellularLocation>
</comment>
<keyword evidence="6 9" id="KW-0238">DNA-binding</keyword>
<accession>F0P0G0</accession>
<dbReference type="eggNOG" id="COG4974">
    <property type="taxonomic scope" value="Bacteria"/>
</dbReference>
<evidence type="ECO:0000256" key="3">
    <source>
        <dbReference type="ARBA" id="ARBA00022618"/>
    </source>
</evidence>
<dbReference type="PANTHER" id="PTHR30349">
    <property type="entry name" value="PHAGE INTEGRASE-RELATED"/>
    <property type="match status" value="1"/>
</dbReference>
<dbReference type="PANTHER" id="PTHR30349:SF77">
    <property type="entry name" value="TYROSINE RECOMBINASE XERC"/>
    <property type="match status" value="1"/>
</dbReference>
<evidence type="ECO:0000256" key="4">
    <source>
        <dbReference type="ARBA" id="ARBA00022829"/>
    </source>
</evidence>
<evidence type="ECO:0000256" key="1">
    <source>
        <dbReference type="ARBA" id="ARBA00004496"/>
    </source>
</evidence>
<evidence type="ECO:0000313" key="12">
    <source>
        <dbReference type="EMBL" id="ADX67444.1"/>
    </source>
</evidence>
<name>F0P0G0_WEEVC</name>
<evidence type="ECO:0000256" key="2">
    <source>
        <dbReference type="ARBA" id="ARBA00022490"/>
    </source>
</evidence>
<evidence type="ECO:0000313" key="13">
    <source>
        <dbReference type="Proteomes" id="UP000008641"/>
    </source>
</evidence>
<keyword evidence="13" id="KW-1185">Reference proteome</keyword>
<organism evidence="12 13">
    <name type="scientific">Weeksella virosa (strain ATCC 43766 / DSM 16922 / JCM 21250 / CCUG 30538 / CDC 9751 / IAM 14551 / NBRC 16016 / NCTC 11634 / CL345/78)</name>
    <dbReference type="NCBI Taxonomy" id="865938"/>
    <lineage>
        <taxon>Bacteria</taxon>
        <taxon>Pseudomonadati</taxon>
        <taxon>Bacteroidota</taxon>
        <taxon>Flavobacteriia</taxon>
        <taxon>Flavobacteriales</taxon>
        <taxon>Weeksellaceae</taxon>
        <taxon>Weeksella</taxon>
    </lineage>
</organism>
<dbReference type="GO" id="GO:0051301">
    <property type="term" value="P:cell division"/>
    <property type="evidence" value="ECO:0007669"/>
    <property type="project" value="UniProtKB-KW"/>
</dbReference>
<evidence type="ECO:0000256" key="7">
    <source>
        <dbReference type="ARBA" id="ARBA00023172"/>
    </source>
</evidence>
<dbReference type="InterPro" id="IPR010998">
    <property type="entry name" value="Integrase_recombinase_N"/>
</dbReference>
<dbReference type="GO" id="GO:0006310">
    <property type="term" value="P:DNA recombination"/>
    <property type="evidence" value="ECO:0007669"/>
    <property type="project" value="UniProtKB-KW"/>
</dbReference>
<dbReference type="InterPro" id="IPR044068">
    <property type="entry name" value="CB"/>
</dbReference>
<keyword evidence="8" id="KW-0131">Cell cycle</keyword>
<dbReference type="GO" id="GO:0007059">
    <property type="term" value="P:chromosome segregation"/>
    <property type="evidence" value="ECO:0007669"/>
    <property type="project" value="UniProtKB-KW"/>
</dbReference>
<dbReference type="GO" id="GO:0003677">
    <property type="term" value="F:DNA binding"/>
    <property type="evidence" value="ECO:0007669"/>
    <property type="project" value="UniProtKB-UniRule"/>
</dbReference>
<keyword evidence="7" id="KW-0233">DNA recombination</keyword>
<dbReference type="InterPro" id="IPR011010">
    <property type="entry name" value="DNA_brk_join_enz"/>
</dbReference>
<dbReference type="InterPro" id="IPR050090">
    <property type="entry name" value="Tyrosine_recombinase_XerCD"/>
</dbReference>
<dbReference type="PROSITE" id="PS51900">
    <property type="entry name" value="CB"/>
    <property type="match status" value="1"/>
</dbReference>
<feature type="domain" description="Core-binding (CB)" evidence="11">
    <location>
        <begin position="1"/>
        <end position="85"/>
    </location>
</feature>
<protein>
    <submittedName>
        <fullName evidence="12">Tyrosine recombinase xerC</fullName>
    </submittedName>
</protein>
<dbReference type="Proteomes" id="UP000008641">
    <property type="component" value="Chromosome"/>
</dbReference>
<dbReference type="Pfam" id="PF02899">
    <property type="entry name" value="Phage_int_SAM_1"/>
    <property type="match status" value="1"/>
</dbReference>
<evidence type="ECO:0000256" key="9">
    <source>
        <dbReference type="PROSITE-ProRule" id="PRU01248"/>
    </source>
</evidence>
<keyword evidence="2" id="KW-0963">Cytoplasm</keyword>
<dbReference type="Gene3D" id="1.10.150.130">
    <property type="match status" value="1"/>
</dbReference>
<dbReference type="STRING" id="865938.Weevi_0729"/>
<dbReference type="GO" id="GO:0015074">
    <property type="term" value="P:DNA integration"/>
    <property type="evidence" value="ECO:0007669"/>
    <property type="project" value="UniProtKB-KW"/>
</dbReference>
<gene>
    <name evidence="12" type="ordered locus">Weevi_0729</name>
</gene>
<keyword evidence="3" id="KW-0132">Cell division</keyword>
<dbReference type="InterPro" id="IPR013762">
    <property type="entry name" value="Integrase-like_cat_sf"/>
</dbReference>
<evidence type="ECO:0000256" key="8">
    <source>
        <dbReference type="ARBA" id="ARBA00023306"/>
    </source>
</evidence>
<dbReference type="KEGG" id="wvi:Weevi_0729"/>
<dbReference type="GO" id="GO:0005737">
    <property type="term" value="C:cytoplasm"/>
    <property type="evidence" value="ECO:0007669"/>
    <property type="project" value="UniProtKB-SubCell"/>
</dbReference>
<dbReference type="AlphaFoldDB" id="F0P0G0"/>